<dbReference type="SMR" id="A2FNV4"/>
<evidence type="ECO:0000256" key="1">
    <source>
        <dbReference type="ARBA" id="ARBA00008361"/>
    </source>
</evidence>
<gene>
    <name evidence="6" type="ORF">TVAG_376050</name>
</gene>
<dbReference type="VEuPathDB" id="TrichDB:TVAG_376050"/>
<dbReference type="InterPro" id="IPR051419">
    <property type="entry name" value="Lys/N-term_MeTrsfase_sf"/>
</dbReference>
<dbReference type="Pfam" id="PF08241">
    <property type="entry name" value="Methyltransf_11"/>
    <property type="match status" value="1"/>
</dbReference>
<dbReference type="STRING" id="5722.A2FNV4"/>
<reference evidence="6" key="1">
    <citation type="submission" date="2006-10" db="EMBL/GenBank/DDBJ databases">
        <authorList>
            <person name="Amadeo P."/>
            <person name="Zhao Q."/>
            <person name="Wortman J."/>
            <person name="Fraser-Liggett C."/>
            <person name="Carlton J."/>
        </authorList>
    </citation>
    <scope>NUCLEOTIDE SEQUENCE</scope>
    <source>
        <strain evidence="6">G3</strain>
    </source>
</reference>
<keyword evidence="7" id="KW-1185">Reference proteome</keyword>
<accession>A2FNV4</accession>
<dbReference type="RefSeq" id="XP_001306337.1">
    <property type="nucleotide sequence ID" value="XM_001306336.1"/>
</dbReference>
<dbReference type="SUPFAM" id="SSF53335">
    <property type="entry name" value="S-adenosyl-L-methionine-dependent methyltransferases"/>
    <property type="match status" value="1"/>
</dbReference>
<dbReference type="OrthoDB" id="411785at2759"/>
<feature type="compositionally biased region" description="Acidic residues" evidence="4">
    <location>
        <begin position="1"/>
        <end position="17"/>
    </location>
</feature>
<dbReference type="InterPro" id="IPR029063">
    <property type="entry name" value="SAM-dependent_MTases_sf"/>
</dbReference>
<dbReference type="VEuPathDB" id="TrichDB:TVAGG3_0349680"/>
<dbReference type="PANTHER" id="PTHR12176:SF79">
    <property type="entry name" value="METHYLTRANSFERASE TYPE 11 DOMAIN-CONTAINING PROTEIN"/>
    <property type="match status" value="1"/>
</dbReference>
<evidence type="ECO:0000313" key="6">
    <source>
        <dbReference type="EMBL" id="EAX93407.1"/>
    </source>
</evidence>
<dbReference type="GO" id="GO:0008757">
    <property type="term" value="F:S-adenosylmethionine-dependent methyltransferase activity"/>
    <property type="evidence" value="ECO:0007669"/>
    <property type="project" value="InterPro"/>
</dbReference>
<dbReference type="GO" id="GO:0032259">
    <property type="term" value="P:methylation"/>
    <property type="evidence" value="ECO:0007669"/>
    <property type="project" value="UniProtKB-KW"/>
</dbReference>
<dbReference type="CDD" id="cd02440">
    <property type="entry name" value="AdoMet_MTases"/>
    <property type="match status" value="1"/>
</dbReference>
<name>A2FNV4_TRIV3</name>
<evidence type="ECO:0000256" key="3">
    <source>
        <dbReference type="ARBA" id="ARBA00022679"/>
    </source>
</evidence>
<comment type="similarity">
    <text evidence="1">Belongs to the methyltransferase superfamily.</text>
</comment>
<dbReference type="Gene3D" id="3.40.50.150">
    <property type="entry name" value="Vaccinia Virus protein VP39"/>
    <property type="match status" value="1"/>
</dbReference>
<reference evidence="6" key="2">
    <citation type="journal article" date="2007" name="Science">
        <title>Draft genome sequence of the sexually transmitted pathogen Trichomonas vaginalis.</title>
        <authorList>
            <person name="Carlton J.M."/>
            <person name="Hirt R.P."/>
            <person name="Silva J.C."/>
            <person name="Delcher A.L."/>
            <person name="Schatz M."/>
            <person name="Zhao Q."/>
            <person name="Wortman J.R."/>
            <person name="Bidwell S.L."/>
            <person name="Alsmark U.C.M."/>
            <person name="Besteiro S."/>
            <person name="Sicheritz-Ponten T."/>
            <person name="Noel C.J."/>
            <person name="Dacks J.B."/>
            <person name="Foster P.G."/>
            <person name="Simillion C."/>
            <person name="Van de Peer Y."/>
            <person name="Miranda-Saavedra D."/>
            <person name="Barton G.J."/>
            <person name="Westrop G.D."/>
            <person name="Mueller S."/>
            <person name="Dessi D."/>
            <person name="Fiori P.L."/>
            <person name="Ren Q."/>
            <person name="Paulsen I."/>
            <person name="Zhang H."/>
            <person name="Bastida-Corcuera F.D."/>
            <person name="Simoes-Barbosa A."/>
            <person name="Brown M.T."/>
            <person name="Hayes R.D."/>
            <person name="Mukherjee M."/>
            <person name="Okumura C.Y."/>
            <person name="Schneider R."/>
            <person name="Smith A.J."/>
            <person name="Vanacova S."/>
            <person name="Villalvazo M."/>
            <person name="Haas B.J."/>
            <person name="Pertea M."/>
            <person name="Feldblyum T.V."/>
            <person name="Utterback T.R."/>
            <person name="Shu C.L."/>
            <person name="Osoegawa K."/>
            <person name="de Jong P.J."/>
            <person name="Hrdy I."/>
            <person name="Horvathova L."/>
            <person name="Zubacova Z."/>
            <person name="Dolezal P."/>
            <person name="Malik S.B."/>
            <person name="Logsdon J.M. Jr."/>
            <person name="Henze K."/>
            <person name="Gupta A."/>
            <person name="Wang C.C."/>
            <person name="Dunne R.L."/>
            <person name="Upcroft J.A."/>
            <person name="Upcroft P."/>
            <person name="White O."/>
            <person name="Salzberg S.L."/>
            <person name="Tang P."/>
            <person name="Chiu C.-H."/>
            <person name="Lee Y.-S."/>
            <person name="Embley T.M."/>
            <person name="Coombs G.H."/>
            <person name="Mottram J.C."/>
            <person name="Tachezy J."/>
            <person name="Fraser-Liggett C.M."/>
            <person name="Johnson P.J."/>
        </authorList>
    </citation>
    <scope>NUCLEOTIDE SEQUENCE [LARGE SCALE GENOMIC DNA]</scope>
    <source>
        <strain evidence="6">G3</strain>
    </source>
</reference>
<keyword evidence="2" id="KW-0489">Methyltransferase</keyword>
<dbReference type="PANTHER" id="PTHR12176">
    <property type="entry name" value="SAM-DEPENDENT METHYLTRANSFERASE SUPERFAMILY PROTEIN"/>
    <property type="match status" value="1"/>
</dbReference>
<evidence type="ECO:0000313" key="7">
    <source>
        <dbReference type="Proteomes" id="UP000001542"/>
    </source>
</evidence>
<keyword evidence="3" id="KW-0808">Transferase</keyword>
<evidence type="ECO:0000256" key="4">
    <source>
        <dbReference type="SAM" id="MobiDB-lite"/>
    </source>
</evidence>
<protein>
    <submittedName>
        <fullName evidence="6">Phosphoethanolamine N-methyltransferase-related protein</fullName>
    </submittedName>
</protein>
<dbReference type="AlphaFoldDB" id="A2FNV4"/>
<sequence>MEESDNEIAFSDDDLDDHETPEYDSHEYWDSVYANKGEYDWYFGWSKIEEQVKEHLKESSIALNIGCGDSPMSHDMPEKYFSKVISIDVSPNAIKEMSERYKDEPRLEWKVMDCSKLDFPDNTFDFIFDKGTFDAISCGVNGDEIIWASMQEIHRVLKPGGKLIQITYAAPSQRYPAMRKGKLPLIYHRPIFMGRHGKAHYIYIIEKKVIS</sequence>
<dbReference type="InterPro" id="IPR013216">
    <property type="entry name" value="Methyltransf_11"/>
</dbReference>
<dbReference type="eggNOG" id="KOG2352">
    <property type="taxonomic scope" value="Eukaryota"/>
</dbReference>
<organism evidence="6 7">
    <name type="scientific">Trichomonas vaginalis (strain ATCC PRA-98 / G3)</name>
    <dbReference type="NCBI Taxonomy" id="412133"/>
    <lineage>
        <taxon>Eukaryota</taxon>
        <taxon>Metamonada</taxon>
        <taxon>Parabasalia</taxon>
        <taxon>Trichomonadida</taxon>
        <taxon>Trichomonadidae</taxon>
        <taxon>Trichomonas</taxon>
    </lineage>
</organism>
<evidence type="ECO:0000259" key="5">
    <source>
        <dbReference type="Pfam" id="PF08241"/>
    </source>
</evidence>
<evidence type="ECO:0000256" key="2">
    <source>
        <dbReference type="ARBA" id="ARBA00022603"/>
    </source>
</evidence>
<dbReference type="Proteomes" id="UP000001542">
    <property type="component" value="Unassembled WGS sequence"/>
</dbReference>
<dbReference type="KEGG" id="tva:4751126"/>
<proteinExistence type="inferred from homology"/>
<feature type="region of interest" description="Disordered" evidence="4">
    <location>
        <begin position="1"/>
        <end position="23"/>
    </location>
</feature>
<dbReference type="EMBL" id="DS113914">
    <property type="protein sequence ID" value="EAX93407.1"/>
    <property type="molecule type" value="Genomic_DNA"/>
</dbReference>
<dbReference type="OMA" id="PSAHEDM"/>
<dbReference type="FunCoup" id="A2FNV4">
    <property type="interactions" value="165"/>
</dbReference>
<feature type="domain" description="Methyltransferase type 11" evidence="5">
    <location>
        <begin position="63"/>
        <end position="164"/>
    </location>
</feature>
<dbReference type="InParanoid" id="A2FNV4"/>